<evidence type="ECO:0000256" key="11">
    <source>
        <dbReference type="SAM" id="MobiDB-lite"/>
    </source>
</evidence>
<dbReference type="GO" id="GO:0000981">
    <property type="term" value="F:DNA-binding transcription factor activity, RNA polymerase II-specific"/>
    <property type="evidence" value="ECO:0007669"/>
    <property type="project" value="InterPro"/>
</dbReference>
<name>A0AAV8TH63_9ROSI</name>
<keyword evidence="3" id="KW-0805">Transcription regulation</keyword>
<dbReference type="PANTHER" id="PTHR45714">
    <property type="entry name" value="HOMEOBOX-LEUCINE ZIPPER PROTEIN HAT14"/>
    <property type="match status" value="1"/>
</dbReference>
<organism evidence="13 14">
    <name type="scientific">Erythroxylum novogranatense</name>
    <dbReference type="NCBI Taxonomy" id="1862640"/>
    <lineage>
        <taxon>Eukaryota</taxon>
        <taxon>Viridiplantae</taxon>
        <taxon>Streptophyta</taxon>
        <taxon>Embryophyta</taxon>
        <taxon>Tracheophyta</taxon>
        <taxon>Spermatophyta</taxon>
        <taxon>Magnoliopsida</taxon>
        <taxon>eudicotyledons</taxon>
        <taxon>Gunneridae</taxon>
        <taxon>Pentapetalae</taxon>
        <taxon>rosids</taxon>
        <taxon>fabids</taxon>
        <taxon>Malpighiales</taxon>
        <taxon>Erythroxylaceae</taxon>
        <taxon>Erythroxylum</taxon>
    </lineage>
</organism>
<accession>A0AAV8TH63</accession>
<evidence type="ECO:0000256" key="2">
    <source>
        <dbReference type="ARBA" id="ARBA00006074"/>
    </source>
</evidence>
<evidence type="ECO:0000313" key="13">
    <source>
        <dbReference type="EMBL" id="KAJ8765549.1"/>
    </source>
</evidence>
<evidence type="ECO:0000256" key="3">
    <source>
        <dbReference type="ARBA" id="ARBA00023015"/>
    </source>
</evidence>
<keyword evidence="5 8" id="KW-0371">Homeobox</keyword>
<sequence>MSCLDEGYCNTGLVLGLGLENPSKPDKGPKNIKPFLKFDQTGIPSSDQPSLSLGLPGDVYHRNHVGAKKTEVKKVYEEPVGVDFCRQASPHSAVSSFSSGRVKRERDISSEDMDAERVSSRVSDEDEDGSNARKKLRLTKEQSALLEESFKQHSTLNPKQKQALARQLNLRTRQVEVWFQNRRARTKLKQTEVDCEFLKKCCETLTDENRRLQKELQELKALKLSHPFYMHMPAATLTMCPSCERIGGVGDGASKATPFSMAPKSQFYNPFTNPSAAC</sequence>
<proteinExistence type="inferred from homology"/>
<dbReference type="FunFam" id="1.10.10.60:FF:000577">
    <property type="entry name" value="Homeobox-leucine zipper protein 18"/>
    <property type="match status" value="1"/>
</dbReference>
<dbReference type="Gene3D" id="1.10.10.60">
    <property type="entry name" value="Homeodomain-like"/>
    <property type="match status" value="1"/>
</dbReference>
<keyword evidence="14" id="KW-1185">Reference proteome</keyword>
<dbReference type="GO" id="GO:0043565">
    <property type="term" value="F:sequence-specific DNA binding"/>
    <property type="evidence" value="ECO:0007669"/>
    <property type="project" value="InterPro"/>
</dbReference>
<gene>
    <name evidence="13" type="ORF">K2173_014671</name>
</gene>
<evidence type="ECO:0000256" key="5">
    <source>
        <dbReference type="ARBA" id="ARBA00023155"/>
    </source>
</evidence>
<comment type="subcellular location">
    <subcellularLocation>
        <location evidence="1 8 9">Nucleus</location>
    </subcellularLocation>
</comment>
<dbReference type="InterPro" id="IPR017970">
    <property type="entry name" value="Homeobox_CS"/>
</dbReference>
<feature type="region of interest" description="Disordered" evidence="11">
    <location>
        <begin position="19"/>
        <end position="52"/>
    </location>
</feature>
<dbReference type="InterPro" id="IPR001356">
    <property type="entry name" value="HD"/>
</dbReference>
<dbReference type="PANTHER" id="PTHR45714:SF34">
    <property type="entry name" value="HOMEOBOX-LEUCINE ZIPPER PROTEIN HAT9"/>
    <property type="match status" value="1"/>
</dbReference>
<keyword evidence="4 8" id="KW-0238">DNA-binding</keyword>
<keyword evidence="10" id="KW-0175">Coiled coil</keyword>
<evidence type="ECO:0000313" key="14">
    <source>
        <dbReference type="Proteomes" id="UP001159364"/>
    </source>
</evidence>
<dbReference type="Pfam" id="PF02183">
    <property type="entry name" value="HALZ"/>
    <property type="match status" value="1"/>
</dbReference>
<dbReference type="PROSITE" id="PS00027">
    <property type="entry name" value="HOMEOBOX_1"/>
    <property type="match status" value="1"/>
</dbReference>
<dbReference type="Pfam" id="PF00046">
    <property type="entry name" value="Homeodomain"/>
    <property type="match status" value="1"/>
</dbReference>
<feature type="region of interest" description="Disordered" evidence="11">
    <location>
        <begin position="95"/>
        <end position="137"/>
    </location>
</feature>
<dbReference type="GO" id="GO:0005634">
    <property type="term" value="C:nucleus"/>
    <property type="evidence" value="ECO:0007669"/>
    <property type="project" value="UniProtKB-SubCell"/>
</dbReference>
<evidence type="ECO:0000256" key="10">
    <source>
        <dbReference type="SAM" id="Coils"/>
    </source>
</evidence>
<evidence type="ECO:0000256" key="7">
    <source>
        <dbReference type="ARBA" id="ARBA00023242"/>
    </source>
</evidence>
<evidence type="ECO:0000256" key="9">
    <source>
        <dbReference type="RuleBase" id="RU000682"/>
    </source>
</evidence>
<feature type="compositionally biased region" description="Basic and acidic residues" evidence="11">
    <location>
        <begin position="102"/>
        <end position="123"/>
    </location>
</feature>
<feature type="compositionally biased region" description="Polar residues" evidence="11">
    <location>
        <begin position="42"/>
        <end position="51"/>
    </location>
</feature>
<feature type="DNA-binding region" description="Homeobox" evidence="8">
    <location>
        <begin position="131"/>
        <end position="190"/>
    </location>
</feature>
<dbReference type="InterPro" id="IPR050762">
    <property type="entry name" value="HD-ZIP_Homeobox_LZ_Class_II"/>
</dbReference>
<evidence type="ECO:0000256" key="8">
    <source>
        <dbReference type="PROSITE-ProRule" id="PRU00108"/>
    </source>
</evidence>
<dbReference type="Proteomes" id="UP001159364">
    <property type="component" value="Linkage Group LG05"/>
</dbReference>
<evidence type="ECO:0000256" key="4">
    <source>
        <dbReference type="ARBA" id="ARBA00023125"/>
    </source>
</evidence>
<reference evidence="13 14" key="1">
    <citation type="submission" date="2021-09" db="EMBL/GenBank/DDBJ databases">
        <title>Genomic insights and catalytic innovation underlie evolution of tropane alkaloids biosynthesis.</title>
        <authorList>
            <person name="Wang Y.-J."/>
            <person name="Tian T."/>
            <person name="Huang J.-P."/>
            <person name="Huang S.-X."/>
        </authorList>
    </citation>
    <scope>NUCLEOTIDE SEQUENCE [LARGE SCALE GENOMIC DNA]</scope>
    <source>
        <strain evidence="13">KIB-2018</strain>
        <tissue evidence="13">Leaf</tissue>
    </source>
</reference>
<keyword evidence="6" id="KW-0804">Transcription</keyword>
<dbReference type="PROSITE" id="PS50071">
    <property type="entry name" value="HOMEOBOX_2"/>
    <property type="match status" value="1"/>
</dbReference>
<keyword evidence="7 8" id="KW-0539">Nucleus</keyword>
<dbReference type="EMBL" id="JAIWQS010000005">
    <property type="protein sequence ID" value="KAJ8765549.1"/>
    <property type="molecule type" value="Genomic_DNA"/>
</dbReference>
<dbReference type="SMART" id="SM00340">
    <property type="entry name" value="HALZ"/>
    <property type="match status" value="1"/>
</dbReference>
<comment type="similarity">
    <text evidence="2">Belongs to the HD-ZIP homeobox family. Class II subfamily.</text>
</comment>
<dbReference type="AlphaFoldDB" id="A0AAV8TH63"/>
<dbReference type="SMART" id="SM00389">
    <property type="entry name" value="HOX"/>
    <property type="match status" value="1"/>
</dbReference>
<dbReference type="CDD" id="cd00086">
    <property type="entry name" value="homeodomain"/>
    <property type="match status" value="1"/>
</dbReference>
<comment type="caution">
    <text evidence="13">The sequence shown here is derived from an EMBL/GenBank/DDBJ whole genome shotgun (WGS) entry which is preliminary data.</text>
</comment>
<evidence type="ECO:0000256" key="6">
    <source>
        <dbReference type="ARBA" id="ARBA00023163"/>
    </source>
</evidence>
<dbReference type="InterPro" id="IPR003106">
    <property type="entry name" value="Leu_zip_homeo"/>
</dbReference>
<dbReference type="SUPFAM" id="SSF46689">
    <property type="entry name" value="Homeodomain-like"/>
    <property type="match status" value="1"/>
</dbReference>
<protein>
    <recommendedName>
        <fullName evidence="12">Homeobox domain-containing protein</fullName>
    </recommendedName>
</protein>
<feature type="domain" description="Homeobox" evidence="12">
    <location>
        <begin position="129"/>
        <end position="189"/>
    </location>
</feature>
<feature type="coiled-coil region" evidence="10">
    <location>
        <begin position="195"/>
        <end position="225"/>
    </location>
</feature>
<evidence type="ECO:0000259" key="12">
    <source>
        <dbReference type="PROSITE" id="PS50071"/>
    </source>
</evidence>
<evidence type="ECO:0000256" key="1">
    <source>
        <dbReference type="ARBA" id="ARBA00004123"/>
    </source>
</evidence>
<dbReference type="InterPro" id="IPR009057">
    <property type="entry name" value="Homeodomain-like_sf"/>
</dbReference>